<dbReference type="FunFam" id="1.10.287.130:FF:000008">
    <property type="entry name" value="Two-component sensor histidine kinase"/>
    <property type="match status" value="1"/>
</dbReference>
<dbReference type="AlphaFoldDB" id="A0A328B4F4"/>
<dbReference type="EMBL" id="QFYP01000001">
    <property type="protein sequence ID" value="RAK61757.1"/>
    <property type="molecule type" value="Genomic_DNA"/>
</dbReference>
<evidence type="ECO:0000256" key="7">
    <source>
        <dbReference type="ARBA" id="ARBA00022741"/>
    </source>
</evidence>
<feature type="transmembrane region" description="Helical" evidence="12">
    <location>
        <begin position="36"/>
        <end position="56"/>
    </location>
</feature>
<dbReference type="GO" id="GO:0000155">
    <property type="term" value="F:phosphorelay sensor kinase activity"/>
    <property type="evidence" value="ECO:0007669"/>
    <property type="project" value="InterPro"/>
</dbReference>
<evidence type="ECO:0000256" key="11">
    <source>
        <dbReference type="ARBA" id="ARBA00023136"/>
    </source>
</evidence>
<evidence type="ECO:0000313" key="15">
    <source>
        <dbReference type="Proteomes" id="UP000249842"/>
    </source>
</evidence>
<dbReference type="InterPro" id="IPR005467">
    <property type="entry name" value="His_kinase_dom"/>
</dbReference>
<dbReference type="SUPFAM" id="SSF47384">
    <property type="entry name" value="Homodimeric domain of signal transducing histidine kinase"/>
    <property type="match status" value="1"/>
</dbReference>
<keyword evidence="6" id="KW-0808">Transferase</keyword>
<dbReference type="GO" id="GO:0004721">
    <property type="term" value="F:phosphoprotein phosphatase activity"/>
    <property type="evidence" value="ECO:0007669"/>
    <property type="project" value="TreeGrafter"/>
</dbReference>
<comment type="subcellular location">
    <subcellularLocation>
        <location evidence="2">Cell membrane</location>
    </subcellularLocation>
</comment>
<dbReference type="Proteomes" id="UP000249842">
    <property type="component" value="Unassembled WGS sequence"/>
</dbReference>
<comment type="caution">
    <text evidence="14">The sequence shown here is derived from an EMBL/GenBank/DDBJ whole genome shotgun (WGS) entry which is preliminary data.</text>
</comment>
<dbReference type="SMART" id="SM00388">
    <property type="entry name" value="HisKA"/>
    <property type="match status" value="1"/>
</dbReference>
<dbReference type="Gene3D" id="1.10.287.130">
    <property type="match status" value="1"/>
</dbReference>
<dbReference type="OrthoDB" id="9813151at2"/>
<gene>
    <name evidence="14" type="ORF">DJ021_09395</name>
</gene>
<evidence type="ECO:0000256" key="12">
    <source>
        <dbReference type="SAM" id="Phobius"/>
    </source>
</evidence>
<evidence type="ECO:0000313" key="14">
    <source>
        <dbReference type="EMBL" id="RAK61757.1"/>
    </source>
</evidence>
<keyword evidence="10" id="KW-0902">Two-component regulatory system</keyword>
<proteinExistence type="predicted"/>
<evidence type="ECO:0000256" key="9">
    <source>
        <dbReference type="ARBA" id="ARBA00022840"/>
    </source>
</evidence>
<evidence type="ECO:0000256" key="6">
    <source>
        <dbReference type="ARBA" id="ARBA00022679"/>
    </source>
</evidence>
<dbReference type="Gene3D" id="3.30.565.10">
    <property type="entry name" value="Histidine kinase-like ATPase, C-terminal domain"/>
    <property type="match status" value="1"/>
</dbReference>
<evidence type="ECO:0000256" key="10">
    <source>
        <dbReference type="ARBA" id="ARBA00023012"/>
    </source>
</evidence>
<dbReference type="InterPro" id="IPR050351">
    <property type="entry name" value="BphY/WalK/GraS-like"/>
</dbReference>
<dbReference type="PANTHER" id="PTHR45453:SF1">
    <property type="entry name" value="PHOSPHATE REGULON SENSOR PROTEIN PHOR"/>
    <property type="match status" value="1"/>
</dbReference>
<evidence type="ECO:0000256" key="8">
    <source>
        <dbReference type="ARBA" id="ARBA00022777"/>
    </source>
</evidence>
<organism evidence="14 15">
    <name type="scientific">Phenylobacterium hankyongense</name>
    <dbReference type="NCBI Taxonomy" id="1813876"/>
    <lineage>
        <taxon>Bacteria</taxon>
        <taxon>Pseudomonadati</taxon>
        <taxon>Pseudomonadota</taxon>
        <taxon>Alphaproteobacteria</taxon>
        <taxon>Caulobacterales</taxon>
        <taxon>Caulobacteraceae</taxon>
        <taxon>Phenylobacterium</taxon>
    </lineage>
</organism>
<evidence type="ECO:0000256" key="3">
    <source>
        <dbReference type="ARBA" id="ARBA00012438"/>
    </source>
</evidence>
<dbReference type="EC" id="2.7.13.3" evidence="3"/>
<dbReference type="InterPro" id="IPR004358">
    <property type="entry name" value="Sig_transdc_His_kin-like_C"/>
</dbReference>
<feature type="domain" description="Histidine kinase" evidence="13">
    <location>
        <begin position="205"/>
        <end position="450"/>
    </location>
</feature>
<dbReference type="SMART" id="SM00387">
    <property type="entry name" value="HATPase_c"/>
    <property type="match status" value="1"/>
</dbReference>
<accession>A0A328B4F4</accession>
<dbReference type="CDD" id="cd00082">
    <property type="entry name" value="HisKA"/>
    <property type="match status" value="1"/>
</dbReference>
<keyword evidence="5" id="KW-0597">Phosphoprotein</keyword>
<keyword evidence="9" id="KW-0067">ATP-binding</keyword>
<dbReference type="GO" id="GO:0005886">
    <property type="term" value="C:plasma membrane"/>
    <property type="evidence" value="ECO:0007669"/>
    <property type="project" value="UniProtKB-SubCell"/>
</dbReference>
<dbReference type="Pfam" id="PF00512">
    <property type="entry name" value="HisKA"/>
    <property type="match status" value="1"/>
</dbReference>
<dbReference type="GO" id="GO:0005524">
    <property type="term" value="F:ATP binding"/>
    <property type="evidence" value="ECO:0007669"/>
    <property type="project" value="UniProtKB-KW"/>
</dbReference>
<keyword evidence="12" id="KW-1133">Transmembrane helix</keyword>
<dbReference type="PROSITE" id="PS50109">
    <property type="entry name" value="HIS_KIN"/>
    <property type="match status" value="1"/>
</dbReference>
<keyword evidence="4" id="KW-1003">Cell membrane</keyword>
<keyword evidence="15" id="KW-1185">Reference proteome</keyword>
<dbReference type="InterPro" id="IPR003594">
    <property type="entry name" value="HATPase_dom"/>
</dbReference>
<feature type="transmembrane region" description="Helical" evidence="12">
    <location>
        <begin position="12"/>
        <end position="30"/>
    </location>
</feature>
<dbReference type="FunFam" id="3.30.565.10:FF:000006">
    <property type="entry name" value="Sensor histidine kinase WalK"/>
    <property type="match status" value="1"/>
</dbReference>
<dbReference type="SUPFAM" id="SSF55874">
    <property type="entry name" value="ATPase domain of HSP90 chaperone/DNA topoisomerase II/histidine kinase"/>
    <property type="match status" value="1"/>
</dbReference>
<evidence type="ECO:0000256" key="5">
    <source>
        <dbReference type="ARBA" id="ARBA00022553"/>
    </source>
</evidence>
<reference evidence="15" key="1">
    <citation type="submission" date="2018-05" db="EMBL/GenBank/DDBJ databases">
        <authorList>
            <person name="Li X."/>
        </authorList>
    </citation>
    <scope>NUCLEOTIDE SEQUENCE [LARGE SCALE GENOMIC DNA]</scope>
    <source>
        <strain evidence="15">HKS-05</strain>
    </source>
</reference>
<dbReference type="Pfam" id="PF02518">
    <property type="entry name" value="HATPase_c"/>
    <property type="match status" value="1"/>
</dbReference>
<evidence type="ECO:0000259" key="13">
    <source>
        <dbReference type="PROSITE" id="PS50109"/>
    </source>
</evidence>
<dbReference type="InterPro" id="IPR036097">
    <property type="entry name" value="HisK_dim/P_sf"/>
</dbReference>
<keyword evidence="8" id="KW-0418">Kinase</keyword>
<evidence type="ECO:0000256" key="4">
    <source>
        <dbReference type="ARBA" id="ARBA00022475"/>
    </source>
</evidence>
<protein>
    <recommendedName>
        <fullName evidence="3">histidine kinase</fullName>
        <ecNumber evidence="3">2.7.13.3</ecNumber>
    </recommendedName>
</protein>
<evidence type="ECO:0000256" key="1">
    <source>
        <dbReference type="ARBA" id="ARBA00000085"/>
    </source>
</evidence>
<dbReference type="PRINTS" id="PR00344">
    <property type="entry name" value="BCTRLSENSOR"/>
</dbReference>
<dbReference type="GO" id="GO:0016036">
    <property type="term" value="P:cellular response to phosphate starvation"/>
    <property type="evidence" value="ECO:0007669"/>
    <property type="project" value="TreeGrafter"/>
</dbReference>
<dbReference type="InterPro" id="IPR003661">
    <property type="entry name" value="HisK_dim/P_dom"/>
</dbReference>
<comment type="catalytic activity">
    <reaction evidence="1">
        <text>ATP + protein L-histidine = ADP + protein N-phospho-L-histidine.</text>
        <dbReference type="EC" id="2.7.13.3"/>
    </reaction>
</comment>
<name>A0A328B4F4_9CAUL</name>
<dbReference type="InterPro" id="IPR036890">
    <property type="entry name" value="HATPase_C_sf"/>
</dbReference>
<keyword evidence="11 12" id="KW-0472">Membrane</keyword>
<evidence type="ECO:0000256" key="2">
    <source>
        <dbReference type="ARBA" id="ARBA00004236"/>
    </source>
</evidence>
<sequence>MASHAPHAPPWPILAVGATALVVLAALTALHRLDPIAAGPAALVVAVATALAVVAANRFAQARFLELSHAATERAGEPPPFASLINALPDPILVISAAEPEDITSLRYIFANSAARNLLRIDSGEGLLVGVIRDPAVLEAVDTALFAALDAETVYETTGAQPLTLRAHARPLGLALDGRRLALLVFRDETEVRRVERTRADFLANASHELRTPLASLAGFIETLRGHARDDAGARERFLAIMQAQAERMSRLIADLMSLSRIELNEHIAPSDELDLALCVTDVLDALAPIARERSVALVPTLPARGVARVAGDRDQILQVVQNLVDNAMKYSVAGGSVSVAVEVGATAEAAAAGLRSDSARLSLLTPDHPGGAYAVLRVSDQGAGIAREHLPRLTERFYRVEGQKSGERSGTGLGLAIVKHIANRHRGGLAVESAPGQGTTFTAYFPLLPAAAAAAPARVAKAS</sequence>
<keyword evidence="12" id="KW-0812">Transmembrane</keyword>
<dbReference type="PANTHER" id="PTHR45453">
    <property type="entry name" value="PHOSPHATE REGULON SENSOR PROTEIN PHOR"/>
    <property type="match status" value="1"/>
</dbReference>
<keyword evidence="7" id="KW-0547">Nucleotide-binding</keyword>